<gene>
    <name evidence="1" type="ORF">N333_03015</name>
</gene>
<name>A0A091S779_NESNO</name>
<organism evidence="1 2">
    <name type="scientific">Nestor notabilis</name>
    <name type="common">Kea</name>
    <dbReference type="NCBI Taxonomy" id="176057"/>
    <lineage>
        <taxon>Eukaryota</taxon>
        <taxon>Metazoa</taxon>
        <taxon>Chordata</taxon>
        <taxon>Craniata</taxon>
        <taxon>Vertebrata</taxon>
        <taxon>Euteleostomi</taxon>
        <taxon>Archelosauria</taxon>
        <taxon>Archosauria</taxon>
        <taxon>Dinosauria</taxon>
        <taxon>Saurischia</taxon>
        <taxon>Theropoda</taxon>
        <taxon>Coelurosauria</taxon>
        <taxon>Aves</taxon>
        <taxon>Neognathae</taxon>
        <taxon>Neoaves</taxon>
        <taxon>Telluraves</taxon>
        <taxon>Australaves</taxon>
        <taxon>Psittaciformes</taxon>
        <taxon>Psittacidae</taxon>
        <taxon>Nestor</taxon>
    </lineage>
</organism>
<evidence type="ECO:0008006" key="3">
    <source>
        <dbReference type="Google" id="ProtNLM"/>
    </source>
</evidence>
<dbReference type="Proteomes" id="UP000053840">
    <property type="component" value="Unassembled WGS sequence"/>
</dbReference>
<proteinExistence type="predicted"/>
<dbReference type="AlphaFoldDB" id="A0A091S779"/>
<dbReference type="EMBL" id="KK944610">
    <property type="protein sequence ID" value="KFQ53362.1"/>
    <property type="molecule type" value="Genomic_DNA"/>
</dbReference>
<keyword evidence="2" id="KW-1185">Reference proteome</keyword>
<protein>
    <recommendedName>
        <fullName evidence="3">Senescence-associated protein</fullName>
    </recommendedName>
</protein>
<dbReference type="InterPro" id="IPR052997">
    <property type="entry name" value="RRT15-like"/>
</dbReference>
<reference evidence="1 2" key="1">
    <citation type="submission" date="2014-04" db="EMBL/GenBank/DDBJ databases">
        <title>Genome evolution of avian class.</title>
        <authorList>
            <person name="Zhang G."/>
            <person name="Li C."/>
        </authorList>
    </citation>
    <scope>NUCLEOTIDE SEQUENCE [LARGE SCALE GENOMIC DNA]</scope>
    <source>
        <strain evidence="1">BGI_N333</strain>
    </source>
</reference>
<evidence type="ECO:0000313" key="1">
    <source>
        <dbReference type="EMBL" id="KFQ53362.1"/>
    </source>
</evidence>
<sequence length="44" mass="4716">MTRRADIKGSKSDLAMNAWPPQASYACGNFSDASCLKPKKPEGS</sequence>
<dbReference type="PROSITE" id="PS51257">
    <property type="entry name" value="PROKAR_LIPOPROTEIN"/>
    <property type="match status" value="1"/>
</dbReference>
<evidence type="ECO:0000313" key="2">
    <source>
        <dbReference type="Proteomes" id="UP000053840"/>
    </source>
</evidence>
<dbReference type="PANTHER" id="PTHR33047:SF8">
    <property type="entry name" value="REGULATOR OF RDNA TRANSCRIPTION PROTEIN 15"/>
    <property type="match status" value="1"/>
</dbReference>
<dbReference type="PANTHER" id="PTHR33047">
    <property type="entry name" value="PROTEIN TAR1"/>
    <property type="match status" value="1"/>
</dbReference>
<accession>A0A091S779</accession>